<organism evidence="2">
    <name type="scientific">marine sediment metagenome</name>
    <dbReference type="NCBI Taxonomy" id="412755"/>
    <lineage>
        <taxon>unclassified sequences</taxon>
        <taxon>metagenomes</taxon>
        <taxon>ecological metagenomes</taxon>
    </lineage>
</organism>
<name>A0A0F9CLB9_9ZZZZ</name>
<accession>A0A0F9CLB9</accession>
<dbReference type="Pfam" id="PF12728">
    <property type="entry name" value="HTH_17"/>
    <property type="match status" value="1"/>
</dbReference>
<sequence>MNEGSDKMITVSEAAEILDITSRSVLAAISRDRIEAVKFGKRTWALSRVSVLEYKSNRAPTGPGRGKEK</sequence>
<dbReference type="GO" id="GO:0003677">
    <property type="term" value="F:DNA binding"/>
    <property type="evidence" value="ECO:0007669"/>
    <property type="project" value="InterPro"/>
</dbReference>
<comment type="caution">
    <text evidence="2">The sequence shown here is derived from an EMBL/GenBank/DDBJ whole genome shotgun (WGS) entry which is preliminary data.</text>
</comment>
<dbReference type="NCBIfam" id="TIGR01764">
    <property type="entry name" value="excise"/>
    <property type="match status" value="1"/>
</dbReference>
<evidence type="ECO:0000259" key="1">
    <source>
        <dbReference type="Pfam" id="PF12728"/>
    </source>
</evidence>
<gene>
    <name evidence="2" type="ORF">LCGC14_2308440</name>
</gene>
<dbReference type="InterPro" id="IPR041657">
    <property type="entry name" value="HTH_17"/>
</dbReference>
<feature type="domain" description="Helix-turn-helix" evidence="1">
    <location>
        <begin position="9"/>
        <end position="58"/>
    </location>
</feature>
<dbReference type="AlphaFoldDB" id="A0A0F9CLB9"/>
<dbReference type="InterPro" id="IPR010093">
    <property type="entry name" value="SinI_DNA-bd"/>
</dbReference>
<evidence type="ECO:0000313" key="2">
    <source>
        <dbReference type="EMBL" id="KKL50143.1"/>
    </source>
</evidence>
<protein>
    <recommendedName>
        <fullName evidence="1">Helix-turn-helix domain-containing protein</fullName>
    </recommendedName>
</protein>
<proteinExistence type="predicted"/>
<reference evidence="2" key="1">
    <citation type="journal article" date="2015" name="Nature">
        <title>Complex archaea that bridge the gap between prokaryotes and eukaryotes.</title>
        <authorList>
            <person name="Spang A."/>
            <person name="Saw J.H."/>
            <person name="Jorgensen S.L."/>
            <person name="Zaremba-Niedzwiedzka K."/>
            <person name="Martijn J."/>
            <person name="Lind A.E."/>
            <person name="van Eijk R."/>
            <person name="Schleper C."/>
            <person name="Guy L."/>
            <person name="Ettema T.J."/>
        </authorList>
    </citation>
    <scope>NUCLEOTIDE SEQUENCE</scope>
</reference>
<dbReference type="EMBL" id="LAZR01032707">
    <property type="protein sequence ID" value="KKL50143.1"/>
    <property type="molecule type" value="Genomic_DNA"/>
</dbReference>